<dbReference type="STRING" id="1144548.SAMN05443287_104293"/>
<dbReference type="PANTHER" id="PTHR35526">
    <property type="entry name" value="ANTI-SIGMA-F FACTOR RSBW-RELATED"/>
    <property type="match status" value="1"/>
</dbReference>
<evidence type="ECO:0000259" key="2">
    <source>
        <dbReference type="PROSITE" id="PS50801"/>
    </source>
</evidence>
<dbReference type="GO" id="GO:0004674">
    <property type="term" value="F:protein serine/threonine kinase activity"/>
    <property type="evidence" value="ECO:0007669"/>
    <property type="project" value="UniProtKB-KW"/>
</dbReference>
<dbReference type="EMBL" id="FNYV01000004">
    <property type="protein sequence ID" value="SEJ42149.1"/>
    <property type="molecule type" value="Genomic_DNA"/>
</dbReference>
<keyword evidence="4" id="KW-1185">Reference proteome</keyword>
<accession>A0A1H6YLK5</accession>
<sequence>MGSRITCRVHDGSPVTVVHLAGTLDMTTTREVYQVLERCLAGQPDALVVDLTGLAIRDELAVSVFAAAARRAADWPVVPMVLCAPHPEAAASLAGSTACRVVPVRETCAEATRFAGASASPRLRIRLEPVATACRRARELVADACTRWNLPEAVGPASVVLSELVGNVVRHAGTPMQVTVTLRRPWLYLTVVDGSRAAAEPSQAGQRDEGGRGLLLVRELADRWGSAPAGDGKAVWATLPAN</sequence>
<evidence type="ECO:0000313" key="3">
    <source>
        <dbReference type="EMBL" id="SEJ42149.1"/>
    </source>
</evidence>
<dbReference type="Pfam" id="PF01740">
    <property type="entry name" value="STAS"/>
    <property type="match status" value="1"/>
</dbReference>
<evidence type="ECO:0000256" key="1">
    <source>
        <dbReference type="ARBA" id="ARBA00022527"/>
    </source>
</evidence>
<proteinExistence type="predicted"/>
<dbReference type="Gene3D" id="3.30.565.10">
    <property type="entry name" value="Histidine kinase-like ATPase, C-terminal domain"/>
    <property type="match status" value="1"/>
</dbReference>
<dbReference type="InterPro" id="IPR050267">
    <property type="entry name" value="Anti-sigma-factor_SerPK"/>
</dbReference>
<keyword evidence="1" id="KW-0723">Serine/threonine-protein kinase</keyword>
<dbReference type="InterPro" id="IPR003594">
    <property type="entry name" value="HATPase_dom"/>
</dbReference>
<dbReference type="CDD" id="cd16936">
    <property type="entry name" value="HATPase_RsbW-like"/>
    <property type="match status" value="1"/>
</dbReference>
<protein>
    <submittedName>
        <fullName evidence="3">Anti-anti-sigma factor</fullName>
    </submittedName>
</protein>
<feature type="domain" description="STAS" evidence="2">
    <location>
        <begin position="15"/>
        <end position="115"/>
    </location>
</feature>
<dbReference type="InterPro" id="IPR002645">
    <property type="entry name" value="STAS_dom"/>
</dbReference>
<dbReference type="OrthoDB" id="3364147at2"/>
<dbReference type="PANTHER" id="PTHR35526:SF3">
    <property type="entry name" value="ANTI-SIGMA-F FACTOR RSBW"/>
    <property type="match status" value="1"/>
</dbReference>
<keyword evidence="1" id="KW-0808">Transferase</keyword>
<organism evidence="3 4">
    <name type="scientific">Micromonospora phaseoli</name>
    <dbReference type="NCBI Taxonomy" id="1144548"/>
    <lineage>
        <taxon>Bacteria</taxon>
        <taxon>Bacillati</taxon>
        <taxon>Actinomycetota</taxon>
        <taxon>Actinomycetes</taxon>
        <taxon>Micromonosporales</taxon>
        <taxon>Micromonosporaceae</taxon>
        <taxon>Micromonospora</taxon>
    </lineage>
</organism>
<evidence type="ECO:0000313" key="4">
    <source>
        <dbReference type="Proteomes" id="UP000198707"/>
    </source>
</evidence>
<name>A0A1H6YLK5_9ACTN</name>
<dbReference type="PROSITE" id="PS50801">
    <property type="entry name" value="STAS"/>
    <property type="match status" value="1"/>
</dbReference>
<gene>
    <name evidence="3" type="ORF">SAMN05443287_104293</name>
</gene>
<dbReference type="Gene3D" id="3.30.750.24">
    <property type="entry name" value="STAS domain"/>
    <property type="match status" value="1"/>
</dbReference>
<keyword evidence="1" id="KW-0418">Kinase</keyword>
<dbReference type="Proteomes" id="UP000198707">
    <property type="component" value="Unassembled WGS sequence"/>
</dbReference>
<reference evidence="4" key="1">
    <citation type="submission" date="2016-10" db="EMBL/GenBank/DDBJ databases">
        <authorList>
            <person name="Varghese N."/>
            <person name="Submissions S."/>
        </authorList>
    </citation>
    <scope>NUCLEOTIDE SEQUENCE [LARGE SCALE GENOMIC DNA]</scope>
    <source>
        <strain evidence="4">CGMCC 4.7038</strain>
    </source>
</reference>
<dbReference type="SUPFAM" id="SSF55874">
    <property type="entry name" value="ATPase domain of HSP90 chaperone/DNA topoisomerase II/histidine kinase"/>
    <property type="match status" value="1"/>
</dbReference>
<dbReference type="AlphaFoldDB" id="A0A1H6YLK5"/>
<dbReference type="SUPFAM" id="SSF52091">
    <property type="entry name" value="SpoIIaa-like"/>
    <property type="match status" value="1"/>
</dbReference>
<dbReference type="InterPro" id="IPR036890">
    <property type="entry name" value="HATPase_C_sf"/>
</dbReference>
<dbReference type="InterPro" id="IPR036513">
    <property type="entry name" value="STAS_dom_sf"/>
</dbReference>
<dbReference type="Pfam" id="PF13581">
    <property type="entry name" value="HATPase_c_2"/>
    <property type="match status" value="1"/>
</dbReference>